<name>A0A166SYQ0_9AGAM</name>
<keyword evidence="2" id="KW-0862">Zinc</keyword>
<keyword evidence="4" id="KW-0238">DNA-binding</keyword>
<evidence type="ECO:0000313" key="11">
    <source>
        <dbReference type="Proteomes" id="UP000076532"/>
    </source>
</evidence>
<dbReference type="PANTHER" id="PTHR47659:SF7">
    <property type="entry name" value="FUNGAL TRANSCRIPTIONAL REGULATORY PROTEIN, N-TERMINAL DOMAIN-CONTAINING PROTEIN"/>
    <property type="match status" value="1"/>
</dbReference>
<dbReference type="GO" id="GO:0003677">
    <property type="term" value="F:DNA binding"/>
    <property type="evidence" value="ECO:0007669"/>
    <property type="project" value="UniProtKB-KW"/>
</dbReference>
<dbReference type="InterPro" id="IPR050335">
    <property type="entry name" value="ERT1_acuK_gluconeogen_tf"/>
</dbReference>
<evidence type="ECO:0000256" key="4">
    <source>
        <dbReference type="ARBA" id="ARBA00023125"/>
    </source>
</evidence>
<reference evidence="10 11" key="1">
    <citation type="journal article" date="2016" name="Mol. Biol. Evol.">
        <title>Comparative Genomics of Early-Diverging Mushroom-Forming Fungi Provides Insights into the Origins of Lignocellulose Decay Capabilities.</title>
        <authorList>
            <person name="Nagy L.G."/>
            <person name="Riley R."/>
            <person name="Tritt A."/>
            <person name="Adam C."/>
            <person name="Daum C."/>
            <person name="Floudas D."/>
            <person name="Sun H."/>
            <person name="Yadav J.S."/>
            <person name="Pangilinan J."/>
            <person name="Larsson K.H."/>
            <person name="Matsuura K."/>
            <person name="Barry K."/>
            <person name="Labutti K."/>
            <person name="Kuo R."/>
            <person name="Ohm R.A."/>
            <person name="Bhattacharya S.S."/>
            <person name="Shirouzu T."/>
            <person name="Yoshinaga Y."/>
            <person name="Martin F.M."/>
            <person name="Grigoriev I.V."/>
            <person name="Hibbett D.S."/>
        </authorList>
    </citation>
    <scope>NUCLEOTIDE SEQUENCE [LARGE SCALE GENOMIC DNA]</scope>
    <source>
        <strain evidence="10 11">CBS 109695</strain>
    </source>
</reference>
<keyword evidence="5" id="KW-0804">Transcription</keyword>
<feature type="region of interest" description="Disordered" evidence="8">
    <location>
        <begin position="95"/>
        <end position="155"/>
    </location>
</feature>
<organism evidence="10 11">
    <name type="scientific">Athelia psychrophila</name>
    <dbReference type="NCBI Taxonomy" id="1759441"/>
    <lineage>
        <taxon>Eukaryota</taxon>
        <taxon>Fungi</taxon>
        <taxon>Dikarya</taxon>
        <taxon>Basidiomycota</taxon>
        <taxon>Agaricomycotina</taxon>
        <taxon>Agaricomycetes</taxon>
        <taxon>Agaricomycetidae</taxon>
        <taxon>Atheliales</taxon>
        <taxon>Atheliaceae</taxon>
        <taxon>Athelia</taxon>
    </lineage>
</organism>
<keyword evidence="6" id="KW-0539">Nucleus</keyword>
<sequence length="276" mass="30051">MSVGRSNTPDIDDSISIDSDGAVRPQMTMHASAGYSGMPMHMYPYDGDLETSSQSSQSKRRQVKNACINCQKACKKCDDARPCLRCVRYGVSEECVDSQRRERRRGVKRGPYKKRDGKDPERIGDSPDQDTSPGPPGVNTLESSSSGPPPAGAFMTPVTFGPGFYGQYAMPQTGQPGEAPPTYFPQFYIAQPPQPPPNPDGNPQAYSQPQYFPAFVPFGGGYAPYMVQRPDGQIVPSYAMYARPPGAETPSDPVMTSRVEHVVAEEKEEEPGDPSV</sequence>
<keyword evidence="1" id="KW-0479">Metal-binding</keyword>
<dbReference type="SUPFAM" id="SSF57701">
    <property type="entry name" value="Zn2/Cys6 DNA-binding domain"/>
    <property type="match status" value="1"/>
</dbReference>
<evidence type="ECO:0000256" key="8">
    <source>
        <dbReference type="SAM" id="MobiDB-lite"/>
    </source>
</evidence>
<evidence type="ECO:0000256" key="6">
    <source>
        <dbReference type="ARBA" id="ARBA00023242"/>
    </source>
</evidence>
<feature type="region of interest" description="Disordered" evidence="8">
    <location>
        <begin position="169"/>
        <end position="209"/>
    </location>
</feature>
<keyword evidence="3" id="KW-0805">Transcription regulation</keyword>
<dbReference type="EMBL" id="KV417496">
    <property type="protein sequence ID" value="KZP29986.1"/>
    <property type="molecule type" value="Genomic_DNA"/>
</dbReference>
<feature type="compositionally biased region" description="Basic and acidic residues" evidence="8">
    <location>
        <begin position="113"/>
        <end position="125"/>
    </location>
</feature>
<gene>
    <name evidence="10" type="ORF">FIBSPDRAFT_778142</name>
</gene>
<dbReference type="PROSITE" id="PS50048">
    <property type="entry name" value="ZN2_CY6_FUNGAL_2"/>
    <property type="match status" value="1"/>
</dbReference>
<dbReference type="GO" id="GO:0000981">
    <property type="term" value="F:DNA-binding transcription factor activity, RNA polymerase II-specific"/>
    <property type="evidence" value="ECO:0007669"/>
    <property type="project" value="InterPro"/>
</dbReference>
<evidence type="ECO:0000256" key="5">
    <source>
        <dbReference type="ARBA" id="ARBA00023163"/>
    </source>
</evidence>
<dbReference type="CDD" id="cd00067">
    <property type="entry name" value="GAL4"/>
    <property type="match status" value="1"/>
</dbReference>
<evidence type="ECO:0000313" key="10">
    <source>
        <dbReference type="EMBL" id="KZP29986.1"/>
    </source>
</evidence>
<dbReference type="InterPro" id="IPR001138">
    <property type="entry name" value="Zn2Cys6_DnaBD"/>
</dbReference>
<dbReference type="PANTHER" id="PTHR47659">
    <property type="entry name" value="ZN(II)2CYS6 TRANSCRIPTION FACTOR (EUROFUNG)-RELATED"/>
    <property type="match status" value="1"/>
</dbReference>
<dbReference type="AlphaFoldDB" id="A0A166SYQ0"/>
<dbReference type="InterPro" id="IPR036864">
    <property type="entry name" value="Zn2-C6_fun-type_DNA-bd_sf"/>
</dbReference>
<evidence type="ECO:0000256" key="1">
    <source>
        <dbReference type="ARBA" id="ARBA00022723"/>
    </source>
</evidence>
<feature type="compositionally biased region" description="Basic residues" evidence="8">
    <location>
        <begin position="101"/>
        <end position="112"/>
    </location>
</feature>
<proteinExistence type="predicted"/>
<feature type="domain" description="Zn(2)-C6 fungal-type" evidence="9">
    <location>
        <begin position="66"/>
        <end position="97"/>
    </location>
</feature>
<dbReference type="STRING" id="436010.A0A166SYQ0"/>
<evidence type="ECO:0000259" key="9">
    <source>
        <dbReference type="PROSITE" id="PS50048"/>
    </source>
</evidence>
<dbReference type="Gene3D" id="4.10.240.10">
    <property type="entry name" value="Zn(2)-C6 fungal-type DNA-binding domain"/>
    <property type="match status" value="1"/>
</dbReference>
<dbReference type="OrthoDB" id="5575144at2759"/>
<evidence type="ECO:0000256" key="7">
    <source>
        <dbReference type="ARBA" id="ARBA00040903"/>
    </source>
</evidence>
<evidence type="ECO:0000256" key="3">
    <source>
        <dbReference type="ARBA" id="ARBA00023015"/>
    </source>
</evidence>
<keyword evidence="11" id="KW-1185">Reference proteome</keyword>
<feature type="region of interest" description="Disordered" evidence="8">
    <location>
        <begin position="1"/>
        <end position="25"/>
    </location>
</feature>
<dbReference type="SMART" id="SM00066">
    <property type="entry name" value="GAL4"/>
    <property type="match status" value="1"/>
</dbReference>
<evidence type="ECO:0000256" key="2">
    <source>
        <dbReference type="ARBA" id="ARBA00022833"/>
    </source>
</evidence>
<accession>A0A166SYQ0</accession>
<protein>
    <recommendedName>
        <fullName evidence="7">Transcription activator of gluconeogenesis ERT1</fullName>
    </recommendedName>
</protein>
<dbReference type="Proteomes" id="UP000076532">
    <property type="component" value="Unassembled WGS sequence"/>
</dbReference>
<dbReference type="GO" id="GO:0008270">
    <property type="term" value="F:zinc ion binding"/>
    <property type="evidence" value="ECO:0007669"/>
    <property type="project" value="InterPro"/>
</dbReference>